<keyword evidence="6" id="KW-1185">Reference proteome</keyword>
<dbReference type="Pfam" id="PF03816">
    <property type="entry name" value="LytR_cpsA_psr"/>
    <property type="match status" value="1"/>
</dbReference>
<feature type="region of interest" description="Disordered" evidence="2">
    <location>
        <begin position="1"/>
        <end position="24"/>
    </location>
</feature>
<proteinExistence type="inferred from homology"/>
<dbReference type="Pfam" id="PF13399">
    <property type="entry name" value="LytR_C"/>
    <property type="match status" value="1"/>
</dbReference>
<feature type="domain" description="Cell envelope-related transcriptional attenuator" evidence="3">
    <location>
        <begin position="112"/>
        <end position="260"/>
    </location>
</feature>
<dbReference type="AlphaFoldDB" id="A0AAE4FSU5"/>
<comment type="caution">
    <text evidence="5">The sequence shown here is derived from an EMBL/GenBank/DDBJ whole genome shotgun (WGS) entry which is preliminary data.</text>
</comment>
<accession>A0AAE4FSU5</accession>
<feature type="domain" description="LytR/CpsA/Psr regulator C-terminal" evidence="4">
    <location>
        <begin position="355"/>
        <end position="446"/>
    </location>
</feature>
<comment type="similarity">
    <text evidence="1">Belongs to the LytR/CpsA/Psr (LCP) family.</text>
</comment>
<organism evidence="5 6">
    <name type="scientific">Pseudocalidococcus azoricus BACA0444</name>
    <dbReference type="NCBI Taxonomy" id="2918990"/>
    <lineage>
        <taxon>Bacteria</taxon>
        <taxon>Bacillati</taxon>
        <taxon>Cyanobacteriota</taxon>
        <taxon>Cyanophyceae</taxon>
        <taxon>Acaryochloridales</taxon>
        <taxon>Thermosynechococcaceae</taxon>
        <taxon>Pseudocalidococcus</taxon>
        <taxon>Pseudocalidococcus azoricus</taxon>
    </lineage>
</organism>
<dbReference type="PANTHER" id="PTHR33392:SF6">
    <property type="entry name" value="POLYISOPRENYL-TEICHOIC ACID--PEPTIDOGLYCAN TEICHOIC ACID TRANSFERASE TAGU"/>
    <property type="match status" value="1"/>
</dbReference>
<dbReference type="NCBIfam" id="TIGR00350">
    <property type="entry name" value="lytR_cpsA_psr"/>
    <property type="match status" value="1"/>
</dbReference>
<reference evidence="6" key="1">
    <citation type="submission" date="2023-07" db="EMBL/GenBank/DDBJ databases">
        <authorList>
            <person name="Luz R."/>
            <person name="Cordeiro R."/>
            <person name="Fonseca A."/>
            <person name="Goncalves V."/>
        </authorList>
    </citation>
    <scope>NUCLEOTIDE SEQUENCE [LARGE SCALE GENOMIC DNA]</scope>
    <source>
        <strain evidence="6">BACA0444</strain>
    </source>
</reference>
<dbReference type="InterPro" id="IPR027381">
    <property type="entry name" value="LytR/CpsA/Psr_C"/>
</dbReference>
<evidence type="ECO:0000259" key="4">
    <source>
        <dbReference type="Pfam" id="PF13399"/>
    </source>
</evidence>
<evidence type="ECO:0000313" key="5">
    <source>
        <dbReference type="EMBL" id="MDS3861481.1"/>
    </source>
</evidence>
<sequence length="454" mass="49764">MAISSKQRASRSSRSPRTAQAMAVPRKNRSPWAWLGWGVAFATVSAVSLGLGMSLSLMTPSRQSNGALSGGWGELFGRGFQYGLARPINVLVMGVDLEPNARGYDHESLNGRSDTILLARLNPDQDSITVLTIPRDSRVEIPGYGMQKINAANAFGGAPLATQVVSHTLNYVPVDRYIRISTQAFRELVDLIGGVEVNVPVRMKYTDNTQKLFIDLQPGLQTLNGDQAEGFVRFRHDGLGDIGRAQRQQILLKALQKKIANPLMLAKLPQLYQVMQQYVDTDLSFGEMMAILQFGLGTSSKNINMLLLPGQFSGDGYDASYWLPNYEAIDRLVARHFFEKDASWSGTESVDPKGLKIAIQNATNSDQAGQALADFLMAQNYRNVYLDSEWSHPEAKTQVIAQQGDREAAVAMLINLGLGNVAKDLVEVDATGSFGSDITIRIGSDWRSFVPANF</sequence>
<dbReference type="InterPro" id="IPR004474">
    <property type="entry name" value="LytR_CpsA_psr"/>
</dbReference>
<dbReference type="PANTHER" id="PTHR33392">
    <property type="entry name" value="POLYISOPRENYL-TEICHOIC ACID--PEPTIDOGLYCAN TEICHOIC ACID TRANSFERASE TAGU"/>
    <property type="match status" value="1"/>
</dbReference>
<dbReference type="InterPro" id="IPR050922">
    <property type="entry name" value="LytR/CpsA/Psr_CW_biosynth"/>
</dbReference>
<name>A0AAE4FSU5_9CYAN</name>
<evidence type="ECO:0000256" key="1">
    <source>
        <dbReference type="ARBA" id="ARBA00006068"/>
    </source>
</evidence>
<dbReference type="Proteomes" id="UP001268256">
    <property type="component" value="Unassembled WGS sequence"/>
</dbReference>
<dbReference type="EMBL" id="JAVMIP010000012">
    <property type="protein sequence ID" value="MDS3861481.1"/>
    <property type="molecule type" value="Genomic_DNA"/>
</dbReference>
<feature type="compositionally biased region" description="Low complexity" evidence="2">
    <location>
        <begin position="1"/>
        <end position="21"/>
    </location>
</feature>
<evidence type="ECO:0000256" key="2">
    <source>
        <dbReference type="SAM" id="MobiDB-lite"/>
    </source>
</evidence>
<evidence type="ECO:0000313" key="6">
    <source>
        <dbReference type="Proteomes" id="UP001268256"/>
    </source>
</evidence>
<protein>
    <submittedName>
        <fullName evidence="5">LCP family protein</fullName>
    </submittedName>
</protein>
<gene>
    <name evidence="5" type="ORF">RIF25_11755</name>
</gene>
<dbReference type="Gene3D" id="3.40.630.190">
    <property type="entry name" value="LCP protein"/>
    <property type="match status" value="1"/>
</dbReference>
<dbReference type="RefSeq" id="WP_322878722.1">
    <property type="nucleotide sequence ID" value="NZ_JAVMIP010000012.1"/>
</dbReference>
<evidence type="ECO:0000259" key="3">
    <source>
        <dbReference type="Pfam" id="PF03816"/>
    </source>
</evidence>